<organism evidence="2 3">
    <name type="scientific">Paenibacillus albiflavus</name>
    <dbReference type="NCBI Taxonomy" id="2545760"/>
    <lineage>
        <taxon>Bacteria</taxon>
        <taxon>Bacillati</taxon>
        <taxon>Bacillota</taxon>
        <taxon>Bacilli</taxon>
        <taxon>Bacillales</taxon>
        <taxon>Paenibacillaceae</taxon>
        <taxon>Paenibacillus</taxon>
    </lineage>
</organism>
<accession>A0A4R4EHY8</accession>
<dbReference type="Gene3D" id="3.60.21.10">
    <property type="match status" value="1"/>
</dbReference>
<dbReference type="Pfam" id="PF00149">
    <property type="entry name" value="Metallophos"/>
    <property type="match status" value="1"/>
</dbReference>
<sequence>MTFILMLILIAESGSGTGAVDTAVVAEQEKPILIFQVISDVHLVTESAVKKLRNSLHDLQVAAPKSEALIINGDLGNGREVDYAALRHIMHNEDHPKLVYYTIGNHEFYKAWYSHGDRWSMDSFPNGETDTASIGRFLQLIGEKKVYYDRWIKGYHFIMLGSEHYRQIESNIGEDAYLSEEQLAWLDSKLAEDKPNSRPVFLFLHQPLPQTVSGTYAANYRGVVQHKQLKDILTKHPNVMLFTGHTHRELKLPDRIVHRPFATINSSSVFEPWTSNDKPIPASQGSSEGLVVEVYKDHVQIRGRDFRNRKWIVSANSMIK</sequence>
<dbReference type="GO" id="GO:0016787">
    <property type="term" value="F:hydrolase activity"/>
    <property type="evidence" value="ECO:0007669"/>
    <property type="project" value="InterPro"/>
</dbReference>
<evidence type="ECO:0000259" key="1">
    <source>
        <dbReference type="Pfam" id="PF00149"/>
    </source>
</evidence>
<dbReference type="SUPFAM" id="SSF56300">
    <property type="entry name" value="Metallo-dependent phosphatases"/>
    <property type="match status" value="1"/>
</dbReference>
<dbReference type="AlphaFoldDB" id="A0A4R4EHY8"/>
<keyword evidence="3" id="KW-1185">Reference proteome</keyword>
<evidence type="ECO:0000313" key="2">
    <source>
        <dbReference type="EMBL" id="TCZ78973.1"/>
    </source>
</evidence>
<evidence type="ECO:0000313" key="3">
    <source>
        <dbReference type="Proteomes" id="UP000295418"/>
    </source>
</evidence>
<dbReference type="Proteomes" id="UP000295418">
    <property type="component" value="Unassembled WGS sequence"/>
</dbReference>
<dbReference type="InterPro" id="IPR051918">
    <property type="entry name" value="STPP_CPPED1"/>
</dbReference>
<feature type="domain" description="Calcineurin-like phosphoesterase" evidence="1">
    <location>
        <begin position="37"/>
        <end position="248"/>
    </location>
</feature>
<dbReference type="InterPro" id="IPR004843">
    <property type="entry name" value="Calcineurin-like_PHP"/>
</dbReference>
<dbReference type="EMBL" id="SKFG01000004">
    <property type="protein sequence ID" value="TCZ78973.1"/>
    <property type="molecule type" value="Genomic_DNA"/>
</dbReference>
<proteinExistence type="predicted"/>
<dbReference type="InterPro" id="IPR029052">
    <property type="entry name" value="Metallo-depent_PP-like"/>
</dbReference>
<reference evidence="2 3" key="1">
    <citation type="submission" date="2019-03" db="EMBL/GenBank/DDBJ databases">
        <authorList>
            <person name="Kim M.K.M."/>
        </authorList>
    </citation>
    <scope>NUCLEOTIDE SEQUENCE [LARGE SCALE GENOMIC DNA]</scope>
    <source>
        <strain evidence="2 3">18JY21-1</strain>
    </source>
</reference>
<dbReference type="OrthoDB" id="1645838at2"/>
<comment type="caution">
    <text evidence="2">The sequence shown here is derived from an EMBL/GenBank/DDBJ whole genome shotgun (WGS) entry which is preliminary data.</text>
</comment>
<gene>
    <name evidence="2" type="ORF">E0485_07415</name>
</gene>
<dbReference type="PANTHER" id="PTHR43143:SF1">
    <property type="entry name" value="SERINE_THREONINE-PROTEIN PHOSPHATASE CPPED1"/>
    <property type="match status" value="1"/>
</dbReference>
<name>A0A4R4EHY8_9BACL</name>
<dbReference type="PANTHER" id="PTHR43143">
    <property type="entry name" value="METALLOPHOSPHOESTERASE, CALCINEURIN SUPERFAMILY"/>
    <property type="match status" value="1"/>
</dbReference>
<protein>
    <submittedName>
        <fullName evidence="2">Metallophosphoesterase</fullName>
    </submittedName>
</protein>